<keyword evidence="2" id="KW-1185">Reference proteome</keyword>
<reference evidence="1" key="1">
    <citation type="journal article" date="2023" name="PhytoFront">
        <title>Draft Genome Resources of Seven Strains of Tilletia horrida, Causal Agent of Kernel Smut of Rice.</title>
        <authorList>
            <person name="Khanal S."/>
            <person name="Antony Babu S."/>
            <person name="Zhou X.G."/>
        </authorList>
    </citation>
    <scope>NUCLEOTIDE SEQUENCE</scope>
    <source>
        <strain evidence="1">TX6</strain>
    </source>
</reference>
<dbReference type="EMBL" id="JAPDMZ010000627">
    <property type="protein sequence ID" value="KAK0542092.1"/>
    <property type="molecule type" value="Genomic_DNA"/>
</dbReference>
<comment type="caution">
    <text evidence="1">The sequence shown here is derived from an EMBL/GenBank/DDBJ whole genome shotgun (WGS) entry which is preliminary data.</text>
</comment>
<protein>
    <recommendedName>
        <fullName evidence="3">JmjC domain-containing protein</fullName>
    </recommendedName>
</protein>
<gene>
    <name evidence="1" type="ORF">OC846_006845</name>
</gene>
<dbReference type="Gene3D" id="2.60.120.650">
    <property type="entry name" value="Cupin"/>
    <property type="match status" value="1"/>
</dbReference>
<sequence length="223" mass="24478">MHVPVHRGITQDIQDAFTTEPKAYHINNDVIASTIAKDNTISSDAALLSTASGDLEPRLTKGHLFAAFETMAQAPSNLDNSEDLCAILNLQPTIAGLLGCKPRVPSAFHEYGITKSPTPEISTAYTPRGHVTDLHIDSMYEGTVVTTLLGRKVLFQWPPSEHNLGLIKRFHWLADEWLLYALYDKLIDVKITLCHHGTTEYIPPGGFHAVLSLDNSAMTGYGI</sequence>
<organism evidence="1 2">
    <name type="scientific">Tilletia horrida</name>
    <dbReference type="NCBI Taxonomy" id="155126"/>
    <lineage>
        <taxon>Eukaryota</taxon>
        <taxon>Fungi</taxon>
        <taxon>Dikarya</taxon>
        <taxon>Basidiomycota</taxon>
        <taxon>Ustilaginomycotina</taxon>
        <taxon>Exobasidiomycetes</taxon>
        <taxon>Tilletiales</taxon>
        <taxon>Tilletiaceae</taxon>
        <taxon>Tilletia</taxon>
    </lineage>
</organism>
<name>A0AAN6GJ79_9BASI</name>
<evidence type="ECO:0000313" key="1">
    <source>
        <dbReference type="EMBL" id="KAK0542092.1"/>
    </source>
</evidence>
<evidence type="ECO:0008006" key="3">
    <source>
        <dbReference type="Google" id="ProtNLM"/>
    </source>
</evidence>
<dbReference type="Proteomes" id="UP001176517">
    <property type="component" value="Unassembled WGS sequence"/>
</dbReference>
<accession>A0AAN6GJ79</accession>
<feature type="non-terminal residue" evidence="1">
    <location>
        <position position="223"/>
    </location>
</feature>
<dbReference type="SUPFAM" id="SSF51197">
    <property type="entry name" value="Clavaminate synthase-like"/>
    <property type="match status" value="1"/>
</dbReference>
<evidence type="ECO:0000313" key="2">
    <source>
        <dbReference type="Proteomes" id="UP001176517"/>
    </source>
</evidence>
<dbReference type="AlphaFoldDB" id="A0AAN6GJ79"/>
<proteinExistence type="predicted"/>